<dbReference type="SUPFAM" id="SSF53822">
    <property type="entry name" value="Periplasmic binding protein-like I"/>
    <property type="match status" value="1"/>
</dbReference>
<dbReference type="Proteomes" id="UP000711178">
    <property type="component" value="Unassembled WGS sequence"/>
</dbReference>
<sequence>MQRLTPLLVGVLLTWLAPAMAQTPDYIIQSNSAPIRALSAPPGQTPRLAPAQPVAAAPLAALASAPAARSAARARVRIGVILPMESSALGEAAAVVRSGVEAAAQVEQNAELVSVDATTDNVVQRYRAAVADGVNVVIGPLSREAIAQLAPAVTVPTIALNSIDRQAAANPKLFSLSLVVEGEARQLARLMRDDGRVNPLLVEGGDALSQRLAKAFADEWRALTGKDAQRRPFDGGNLPALLEASGQADALALALDAAQAAKLKAALTPDMPVYGTSQLNIGGNQPELAGVRFIDMPWFLMPDHPAVKRYPRPAAALTPQTERLYALGIDAYRLAVQMAAARPGAVIRLDGVTGDLKLGRDRVFERQLPAGVMGGNALR</sequence>
<dbReference type="InterPro" id="IPR028082">
    <property type="entry name" value="Peripla_BP_I"/>
</dbReference>
<evidence type="ECO:0000313" key="3">
    <source>
        <dbReference type="EMBL" id="MBW8288368.1"/>
    </source>
</evidence>
<dbReference type="GeneID" id="89684102"/>
<dbReference type="RefSeq" id="WP_043581045.1">
    <property type="nucleotide sequence ID" value="NZ_CP142381.1"/>
</dbReference>
<organism evidence="3 4">
    <name type="scientific">Chromobacterium subtsugae</name>
    <dbReference type="NCBI Taxonomy" id="251747"/>
    <lineage>
        <taxon>Bacteria</taxon>
        <taxon>Pseudomonadati</taxon>
        <taxon>Pseudomonadota</taxon>
        <taxon>Betaproteobacteria</taxon>
        <taxon>Neisseriales</taxon>
        <taxon>Chromobacteriaceae</taxon>
        <taxon>Chromobacterium</taxon>
    </lineage>
</organism>
<name>A0ABS7FE69_9NEIS</name>
<feature type="chain" id="PRO_5045248756" evidence="2">
    <location>
        <begin position="22"/>
        <end position="379"/>
    </location>
</feature>
<keyword evidence="4" id="KW-1185">Reference proteome</keyword>
<reference evidence="3 4" key="1">
    <citation type="submission" date="2021-05" db="EMBL/GenBank/DDBJ databases">
        <title>Draft Whole Genome Sequencing Of Biosensor Chromobacterium violaceum Strain CV026 Reveals A Regulatory RNA In Chromobacterium violaceum Phenotype Regulatory Network.</title>
        <authorList>
            <person name="Hong K.W."/>
            <person name="Chan K.G."/>
            <person name="Chang C.-Y."/>
        </authorList>
    </citation>
    <scope>NUCLEOTIDE SEQUENCE [LARGE SCALE GENOMIC DNA]</scope>
    <source>
        <strain evidence="3 4">ATCC 31532</strain>
    </source>
</reference>
<feature type="signal peptide" evidence="2">
    <location>
        <begin position="1"/>
        <end position="21"/>
    </location>
</feature>
<protein>
    <submittedName>
        <fullName evidence="3">Penicillin-binding protein activator</fullName>
    </submittedName>
</protein>
<dbReference type="Gene3D" id="3.40.50.2300">
    <property type="match status" value="2"/>
</dbReference>
<dbReference type="Pfam" id="PF04348">
    <property type="entry name" value="LppC"/>
    <property type="match status" value="2"/>
</dbReference>
<dbReference type="InterPro" id="IPR007443">
    <property type="entry name" value="LpoA"/>
</dbReference>
<accession>A0ABS7FE69</accession>
<comment type="caution">
    <text evidence="3">The sequence shown here is derived from an EMBL/GenBank/DDBJ whole genome shotgun (WGS) entry which is preliminary data.</text>
</comment>
<evidence type="ECO:0000256" key="1">
    <source>
        <dbReference type="ARBA" id="ARBA00023136"/>
    </source>
</evidence>
<evidence type="ECO:0000313" key="4">
    <source>
        <dbReference type="Proteomes" id="UP000711178"/>
    </source>
</evidence>
<evidence type="ECO:0000256" key="2">
    <source>
        <dbReference type="SAM" id="SignalP"/>
    </source>
</evidence>
<dbReference type="PANTHER" id="PTHR38038:SF1">
    <property type="entry name" value="PENICILLIN-BINDING PROTEIN ACTIVATOR LPOA"/>
    <property type="match status" value="1"/>
</dbReference>
<dbReference type="EMBL" id="JAHDTB010000009">
    <property type="protein sequence ID" value="MBW8288368.1"/>
    <property type="molecule type" value="Genomic_DNA"/>
</dbReference>
<dbReference type="PANTHER" id="PTHR38038">
    <property type="entry name" value="PENICILLIN-BINDING PROTEIN ACTIVATOR LPOA"/>
    <property type="match status" value="1"/>
</dbReference>
<dbReference type="CDD" id="cd06339">
    <property type="entry name" value="PBP1_YraM_LppC_lipoprotein-like"/>
    <property type="match status" value="1"/>
</dbReference>
<keyword evidence="1" id="KW-0472">Membrane</keyword>
<gene>
    <name evidence="3" type="ORF">KIF53_12095</name>
</gene>
<proteinExistence type="predicted"/>
<keyword evidence="2" id="KW-0732">Signal</keyword>